<accession>A0ABM0H1F6</accession>
<name>A0ABM0H1F6_SACKO</name>
<proteinExistence type="predicted"/>
<evidence type="ECO:0000256" key="5">
    <source>
        <dbReference type="ARBA" id="ARBA00023136"/>
    </source>
</evidence>
<dbReference type="GeneID" id="100371238"/>
<keyword evidence="3 6" id="KW-0812">Transmembrane</keyword>
<feature type="transmembrane region" description="Helical" evidence="6">
    <location>
        <begin position="177"/>
        <end position="199"/>
    </location>
</feature>
<comment type="subcellular location">
    <subcellularLocation>
        <location evidence="1">Membrane</location>
        <topology evidence="1">Multi-pass membrane protein</topology>
    </subcellularLocation>
</comment>
<evidence type="ECO:0000256" key="3">
    <source>
        <dbReference type="ARBA" id="ARBA00022692"/>
    </source>
</evidence>
<feature type="transmembrane region" description="Helical" evidence="6">
    <location>
        <begin position="145"/>
        <end position="165"/>
    </location>
</feature>
<reference evidence="9" key="1">
    <citation type="submission" date="2025-08" db="UniProtKB">
        <authorList>
            <consortium name="RefSeq"/>
        </authorList>
    </citation>
    <scope>IDENTIFICATION</scope>
    <source>
        <tissue evidence="9">Testes</tissue>
    </source>
</reference>
<protein>
    <submittedName>
        <fullName evidence="9">Synaptic vesicle 2-related protein-like</fullName>
    </submittedName>
</protein>
<dbReference type="Pfam" id="PF07690">
    <property type="entry name" value="MFS_1"/>
    <property type="match status" value="1"/>
</dbReference>
<keyword evidence="5 6" id="KW-0472">Membrane</keyword>
<feature type="transmembrane region" description="Helical" evidence="6">
    <location>
        <begin position="90"/>
        <end position="109"/>
    </location>
</feature>
<evidence type="ECO:0000313" key="9">
    <source>
        <dbReference type="RefSeq" id="XP_002742072.1"/>
    </source>
</evidence>
<sequence length="273" mass="30693">MELFTSSKQHDRFSEEDVTREDKHELFDQLLNKDTYSIEDALEKIGFGKFHILAIIIAGMAFVAEAFELVLIPPVSSALQCLWRLEDTQVAANTTVLFLGLFVSSVIWGQLADVYGRRPTAILALSLGGYYGLLSSLVTSYTWYLILRFLLGVAMGGIPLGFAYITEFIPIEYRGNVLLVFWASYSTGALLQAVLDYVVMPTLGWRWLLVISSFPFIIAALGLLQNYRGREGEKKSGDQNRKSAVILHSLTMELRKYSIPSITWLELEAEICK</sequence>
<dbReference type="Proteomes" id="UP000694865">
    <property type="component" value="Unplaced"/>
</dbReference>
<evidence type="ECO:0000256" key="2">
    <source>
        <dbReference type="ARBA" id="ARBA00022448"/>
    </source>
</evidence>
<dbReference type="SUPFAM" id="SSF103473">
    <property type="entry name" value="MFS general substrate transporter"/>
    <property type="match status" value="1"/>
</dbReference>
<gene>
    <name evidence="9" type="primary">LOC100371238</name>
</gene>
<evidence type="ECO:0000256" key="6">
    <source>
        <dbReference type="SAM" id="Phobius"/>
    </source>
</evidence>
<dbReference type="PROSITE" id="PS50850">
    <property type="entry name" value="MFS"/>
    <property type="match status" value="1"/>
</dbReference>
<dbReference type="InterPro" id="IPR011701">
    <property type="entry name" value="MFS"/>
</dbReference>
<feature type="domain" description="Major facilitator superfamily (MFS) profile" evidence="7">
    <location>
        <begin position="54"/>
        <end position="273"/>
    </location>
</feature>
<evidence type="ECO:0000256" key="1">
    <source>
        <dbReference type="ARBA" id="ARBA00004141"/>
    </source>
</evidence>
<dbReference type="PANTHER" id="PTHR23511:SF5">
    <property type="entry name" value="MAJOR FACILITATOR-TYPE TRANSPORTER HXNZ-RELATED"/>
    <property type="match status" value="1"/>
</dbReference>
<dbReference type="RefSeq" id="XP_002742072.1">
    <property type="nucleotide sequence ID" value="XM_002742026.1"/>
</dbReference>
<organism evidence="8 9">
    <name type="scientific">Saccoglossus kowalevskii</name>
    <name type="common">Acorn worm</name>
    <dbReference type="NCBI Taxonomy" id="10224"/>
    <lineage>
        <taxon>Eukaryota</taxon>
        <taxon>Metazoa</taxon>
        <taxon>Hemichordata</taxon>
        <taxon>Enteropneusta</taxon>
        <taxon>Harrimaniidae</taxon>
        <taxon>Saccoglossus</taxon>
    </lineage>
</organism>
<feature type="transmembrane region" description="Helical" evidence="6">
    <location>
        <begin position="50"/>
        <end position="70"/>
    </location>
</feature>
<dbReference type="Gene3D" id="1.20.1250.20">
    <property type="entry name" value="MFS general substrate transporter like domains"/>
    <property type="match status" value="1"/>
</dbReference>
<keyword evidence="4 6" id="KW-1133">Transmembrane helix</keyword>
<keyword evidence="2" id="KW-0813">Transport</keyword>
<feature type="transmembrane region" description="Helical" evidence="6">
    <location>
        <begin position="121"/>
        <end position="139"/>
    </location>
</feature>
<evidence type="ECO:0000313" key="8">
    <source>
        <dbReference type="Proteomes" id="UP000694865"/>
    </source>
</evidence>
<dbReference type="InterPro" id="IPR036259">
    <property type="entry name" value="MFS_trans_sf"/>
</dbReference>
<keyword evidence="8" id="KW-1185">Reference proteome</keyword>
<dbReference type="InterPro" id="IPR020846">
    <property type="entry name" value="MFS_dom"/>
</dbReference>
<feature type="transmembrane region" description="Helical" evidence="6">
    <location>
        <begin position="205"/>
        <end position="224"/>
    </location>
</feature>
<dbReference type="PANTHER" id="PTHR23511">
    <property type="entry name" value="SYNAPTIC VESICLE GLYCOPROTEIN 2"/>
    <property type="match status" value="1"/>
</dbReference>
<evidence type="ECO:0000256" key="4">
    <source>
        <dbReference type="ARBA" id="ARBA00022989"/>
    </source>
</evidence>
<evidence type="ECO:0000259" key="7">
    <source>
        <dbReference type="PROSITE" id="PS50850"/>
    </source>
</evidence>